<organism evidence="2 3">
    <name type="scientific">Natrinema versiforme JCM 10478</name>
    <dbReference type="NCBI Taxonomy" id="1227496"/>
    <lineage>
        <taxon>Archaea</taxon>
        <taxon>Methanobacteriati</taxon>
        <taxon>Methanobacteriota</taxon>
        <taxon>Stenosarchaea group</taxon>
        <taxon>Halobacteria</taxon>
        <taxon>Halobacteriales</taxon>
        <taxon>Natrialbaceae</taxon>
        <taxon>Natrinema</taxon>
    </lineage>
</organism>
<dbReference type="EMBL" id="AOID01000023">
    <property type="protein sequence ID" value="ELY68308.1"/>
    <property type="molecule type" value="Genomic_DNA"/>
</dbReference>
<dbReference type="InterPro" id="IPR009482">
    <property type="entry name" value="DUF1102"/>
</dbReference>
<comment type="caution">
    <text evidence="2">The sequence shown here is derived from an EMBL/GenBank/DDBJ whole genome shotgun (WGS) entry which is preliminary data.</text>
</comment>
<proteinExistence type="predicted"/>
<feature type="region of interest" description="Disordered" evidence="1">
    <location>
        <begin position="101"/>
        <end position="137"/>
    </location>
</feature>
<evidence type="ECO:0000256" key="1">
    <source>
        <dbReference type="SAM" id="MobiDB-lite"/>
    </source>
</evidence>
<feature type="compositionally biased region" description="Low complexity" evidence="1">
    <location>
        <begin position="104"/>
        <end position="119"/>
    </location>
</feature>
<sequence length="137" mass="14504">MDFNDEIPNSTNPEGGIGVAPDSRYEFDDVFRVQNQGTQDIYVDITPISNLSLTNGGDVNLEFYIRDGDTRETIDGSNAELTVPVGKVRSVGVYIETADGSNYSIDSTTDSDQGSDTATIAADSTVDSGNAIDPGSP</sequence>
<evidence type="ECO:0000313" key="2">
    <source>
        <dbReference type="EMBL" id="ELY68308.1"/>
    </source>
</evidence>
<protein>
    <submittedName>
        <fullName evidence="2">Uncharacterized protein</fullName>
    </submittedName>
</protein>
<name>L9Y5W8_9EURY</name>
<dbReference type="PATRIC" id="fig|1227496.3.peg.1555"/>
<feature type="region of interest" description="Disordered" evidence="1">
    <location>
        <begin position="1"/>
        <end position="21"/>
    </location>
</feature>
<dbReference type="AlphaFoldDB" id="L9Y5W8"/>
<gene>
    <name evidence="2" type="ORF">C489_07685</name>
</gene>
<accession>L9Y5W8</accession>
<keyword evidence="3" id="KW-1185">Reference proteome</keyword>
<reference evidence="2 3" key="1">
    <citation type="journal article" date="2014" name="PLoS Genet.">
        <title>Phylogenetically driven sequencing of extremely halophilic archaea reveals strategies for static and dynamic osmo-response.</title>
        <authorList>
            <person name="Becker E.A."/>
            <person name="Seitzer P.M."/>
            <person name="Tritt A."/>
            <person name="Larsen D."/>
            <person name="Krusor M."/>
            <person name="Yao A.I."/>
            <person name="Wu D."/>
            <person name="Madern D."/>
            <person name="Eisen J.A."/>
            <person name="Darling A.E."/>
            <person name="Facciotti M.T."/>
        </authorList>
    </citation>
    <scope>NUCLEOTIDE SEQUENCE [LARGE SCALE GENOMIC DNA]</scope>
    <source>
        <strain evidence="2 3">JCM 10478</strain>
    </source>
</reference>
<dbReference type="Pfam" id="PF06510">
    <property type="entry name" value="DUF1102"/>
    <property type="match status" value="1"/>
</dbReference>
<dbReference type="Proteomes" id="UP000011632">
    <property type="component" value="Unassembled WGS sequence"/>
</dbReference>
<evidence type="ECO:0000313" key="3">
    <source>
        <dbReference type="Proteomes" id="UP000011632"/>
    </source>
</evidence>